<protein>
    <submittedName>
        <fullName evidence="2">Type II secretion system protein</fullName>
    </submittedName>
</protein>
<dbReference type="KEGG" id="ssei:FJR45_10220"/>
<gene>
    <name evidence="2" type="ORF">FJR45_10220</name>
</gene>
<evidence type="ECO:0000313" key="2">
    <source>
        <dbReference type="EMBL" id="QOP44296.1"/>
    </source>
</evidence>
<keyword evidence="3" id="KW-1185">Reference proteome</keyword>
<reference evidence="2 3" key="1">
    <citation type="submission" date="2019-06" db="EMBL/GenBank/DDBJ databases">
        <title>Sulfurimonas gotlandica sp. nov., a chemoautotrophic and psychrotolerant epsilonproteobacterium isolated from a pelagic redoxcline, and an emended description of the genus Sulfurimonas.</title>
        <authorList>
            <person name="Wang S."/>
            <person name="Jiang L."/>
            <person name="Shao Z."/>
        </authorList>
    </citation>
    <scope>NUCLEOTIDE SEQUENCE [LARGE SCALE GENOMIC DNA]</scope>
    <source>
        <strain evidence="2 3">S2-6</strain>
    </source>
</reference>
<organism evidence="2 3">
    <name type="scientific">Sulfurimonas sediminis</name>
    <dbReference type="NCBI Taxonomy" id="2590020"/>
    <lineage>
        <taxon>Bacteria</taxon>
        <taxon>Pseudomonadati</taxon>
        <taxon>Campylobacterota</taxon>
        <taxon>Epsilonproteobacteria</taxon>
        <taxon>Campylobacterales</taxon>
        <taxon>Sulfurimonadaceae</taxon>
        <taxon>Sulfurimonas</taxon>
    </lineage>
</organism>
<evidence type="ECO:0000256" key="1">
    <source>
        <dbReference type="SAM" id="Phobius"/>
    </source>
</evidence>
<sequence>MVRRYAFTMIELIFAIVVISITVISLPMMNQAISKGIDTNLVQEAIFASSGKLNEILTYQWDENSTPNNSIYSQVIWTSVNDCNQTTKRRSGHIFEQKHRRCLDNNFSVVQPTAVLGFEATDNGIYNDMDDFNNVSVHLFIDNSGVVTSAEGYKNNYTMEINVSYADFNETTAASKNMKRVDITIKNSDGNITTKLHTYSANIGEVDYAKRSF</sequence>
<feature type="transmembrane region" description="Helical" evidence="1">
    <location>
        <begin position="6"/>
        <end position="26"/>
    </location>
</feature>
<name>A0A7M1B444_9BACT</name>
<dbReference type="Proteomes" id="UP000593719">
    <property type="component" value="Chromosome"/>
</dbReference>
<keyword evidence="1" id="KW-0812">Transmembrane</keyword>
<dbReference type="RefSeq" id="WP_193150446.1">
    <property type="nucleotide sequence ID" value="NZ_CP041235.1"/>
</dbReference>
<evidence type="ECO:0000313" key="3">
    <source>
        <dbReference type="Proteomes" id="UP000593719"/>
    </source>
</evidence>
<accession>A0A7M1B444</accession>
<keyword evidence="1" id="KW-1133">Transmembrane helix</keyword>
<dbReference type="InterPro" id="IPR012902">
    <property type="entry name" value="N_methyl_site"/>
</dbReference>
<dbReference type="AlphaFoldDB" id="A0A7M1B444"/>
<dbReference type="EMBL" id="CP041235">
    <property type="protein sequence ID" value="QOP44296.1"/>
    <property type="molecule type" value="Genomic_DNA"/>
</dbReference>
<keyword evidence="1" id="KW-0472">Membrane</keyword>
<proteinExistence type="predicted"/>
<dbReference type="NCBIfam" id="TIGR02532">
    <property type="entry name" value="IV_pilin_GFxxxE"/>
    <property type="match status" value="1"/>
</dbReference>